<sequence>MLRREAEEHFRLGGYQPPNDFRGFVPDGVSDFNKLLLSSSQKGPRFFLGKNHFKAGISLEFSGGLTGAKISLLADHGKGAVLFTDDHVSYDMKQPFHDDLKDYLIDNLDIWKTFLKETMHDRISLSDLVTITGCCRAKSWERATFRSKQVQYGVGVGVTGLIQASISLERTQEPGVDYRRGPELIDNNRPPHQYIPWNEPPAFSNRDQGVFIKGWRLKERTSMKASAGPHTLPKPPPEDDDSVIEAFPHIIPDQSLYDNLADHYFEASNADVVAIHDDEIPLFQQLCERDGVPDASILSSYVEHFKSPTAQLMAGKKVVFWDTTLHSDGGHDPQLSSQITETDFRELIRFTNFDPTRPNVEQLEELAQQHHVDLKWETTENNKLWQAYPIVNGVCWPKYIQAGSNKQQASNSSADQMVKWIGGS</sequence>
<dbReference type="OrthoDB" id="2662290at2759"/>
<dbReference type="Proteomes" id="UP000076722">
    <property type="component" value="Unassembled WGS sequence"/>
</dbReference>
<keyword evidence="2" id="KW-1185">Reference proteome</keyword>
<organism evidence="1 2">
    <name type="scientific">Sistotremastrum niveocremeum HHB9708</name>
    <dbReference type="NCBI Taxonomy" id="1314777"/>
    <lineage>
        <taxon>Eukaryota</taxon>
        <taxon>Fungi</taxon>
        <taxon>Dikarya</taxon>
        <taxon>Basidiomycota</taxon>
        <taxon>Agaricomycotina</taxon>
        <taxon>Agaricomycetes</taxon>
        <taxon>Sistotremastrales</taxon>
        <taxon>Sistotremastraceae</taxon>
        <taxon>Sertulicium</taxon>
        <taxon>Sertulicium niveocremeum</taxon>
    </lineage>
</organism>
<evidence type="ECO:0000313" key="2">
    <source>
        <dbReference type="Proteomes" id="UP000076722"/>
    </source>
</evidence>
<accession>A0A164PHC5</accession>
<proteinExistence type="predicted"/>
<reference evidence="1 2" key="1">
    <citation type="journal article" date="2016" name="Mol. Biol. Evol.">
        <title>Comparative Genomics of Early-Diverging Mushroom-Forming Fungi Provides Insights into the Origins of Lignocellulose Decay Capabilities.</title>
        <authorList>
            <person name="Nagy L.G."/>
            <person name="Riley R."/>
            <person name="Tritt A."/>
            <person name="Adam C."/>
            <person name="Daum C."/>
            <person name="Floudas D."/>
            <person name="Sun H."/>
            <person name="Yadav J.S."/>
            <person name="Pangilinan J."/>
            <person name="Larsson K.H."/>
            <person name="Matsuura K."/>
            <person name="Barry K."/>
            <person name="Labutti K."/>
            <person name="Kuo R."/>
            <person name="Ohm R.A."/>
            <person name="Bhattacharya S.S."/>
            <person name="Shirouzu T."/>
            <person name="Yoshinaga Y."/>
            <person name="Martin F.M."/>
            <person name="Grigoriev I.V."/>
            <person name="Hibbett D.S."/>
        </authorList>
    </citation>
    <scope>NUCLEOTIDE SEQUENCE [LARGE SCALE GENOMIC DNA]</scope>
    <source>
        <strain evidence="1 2">HHB9708</strain>
    </source>
</reference>
<name>A0A164PHC5_9AGAM</name>
<dbReference type="EMBL" id="KV419434">
    <property type="protein sequence ID" value="KZS88728.1"/>
    <property type="molecule type" value="Genomic_DNA"/>
</dbReference>
<evidence type="ECO:0000313" key="1">
    <source>
        <dbReference type="EMBL" id="KZS88728.1"/>
    </source>
</evidence>
<gene>
    <name evidence="1" type="ORF">SISNIDRAFT_489967</name>
</gene>
<dbReference type="AlphaFoldDB" id="A0A164PHC5"/>
<protein>
    <submittedName>
        <fullName evidence="1">Uncharacterized protein</fullName>
    </submittedName>
</protein>